<feature type="transmembrane region" description="Helical" evidence="7">
    <location>
        <begin position="282"/>
        <end position="302"/>
    </location>
</feature>
<dbReference type="InterPro" id="IPR050726">
    <property type="entry name" value="mGluR"/>
</dbReference>
<proteinExistence type="predicted"/>
<evidence type="ECO:0000256" key="7">
    <source>
        <dbReference type="SAM" id="Phobius"/>
    </source>
</evidence>
<keyword evidence="3 7" id="KW-1133">Transmembrane helix</keyword>
<name>A0A1Y2EXS5_9FUNG</name>
<gene>
    <name evidence="9" type="ORF">LY90DRAFT_113899</name>
</gene>
<feature type="transmembrane region" description="Helical" evidence="7">
    <location>
        <begin position="402"/>
        <end position="424"/>
    </location>
</feature>
<feature type="compositionally biased region" description="Low complexity" evidence="6">
    <location>
        <begin position="590"/>
        <end position="608"/>
    </location>
</feature>
<reference evidence="9 10" key="1">
    <citation type="submission" date="2016-08" db="EMBL/GenBank/DDBJ databases">
        <title>A Parts List for Fungal Cellulosomes Revealed by Comparative Genomics.</title>
        <authorList>
            <consortium name="DOE Joint Genome Institute"/>
            <person name="Haitjema C.H."/>
            <person name="Gilmore S.P."/>
            <person name="Henske J.K."/>
            <person name="Solomon K.V."/>
            <person name="De Groot R."/>
            <person name="Kuo A."/>
            <person name="Mondo S.J."/>
            <person name="Salamov A.A."/>
            <person name="Labutti K."/>
            <person name="Zhao Z."/>
            <person name="Chiniquy J."/>
            <person name="Barry K."/>
            <person name="Brewer H.M."/>
            <person name="Purvine S.O."/>
            <person name="Wright A.T."/>
            <person name="Boxma B."/>
            <person name="Van Alen T."/>
            <person name="Hackstein J.H."/>
            <person name="Baker S.E."/>
            <person name="Grigoriev I.V."/>
            <person name="O'Malley M.A."/>
        </authorList>
    </citation>
    <scope>NUCLEOTIDE SEQUENCE [LARGE SCALE GENOMIC DNA]</scope>
    <source>
        <strain evidence="9 10">G1</strain>
    </source>
</reference>
<comment type="subcellular location">
    <subcellularLocation>
        <location evidence="1">Membrane</location>
        <topology evidence="1">Multi-pass membrane protein</topology>
    </subcellularLocation>
</comment>
<dbReference type="EMBL" id="MCOG01000022">
    <property type="protein sequence ID" value="ORY76421.1"/>
    <property type="molecule type" value="Genomic_DNA"/>
</dbReference>
<dbReference type="AlphaFoldDB" id="A0A1Y2EXS5"/>
<dbReference type="GO" id="GO:0004930">
    <property type="term" value="F:G protein-coupled receptor activity"/>
    <property type="evidence" value="ECO:0007669"/>
    <property type="project" value="InterPro"/>
</dbReference>
<evidence type="ECO:0000256" key="2">
    <source>
        <dbReference type="ARBA" id="ARBA00022692"/>
    </source>
</evidence>
<evidence type="ECO:0000259" key="8">
    <source>
        <dbReference type="PROSITE" id="PS50259"/>
    </source>
</evidence>
<dbReference type="PANTHER" id="PTHR24060">
    <property type="entry name" value="METABOTROPIC GLUTAMATE RECEPTOR"/>
    <property type="match status" value="1"/>
</dbReference>
<feature type="transmembrane region" description="Helical" evidence="7">
    <location>
        <begin position="436"/>
        <end position="462"/>
    </location>
</feature>
<feature type="transmembrane region" description="Helical" evidence="7">
    <location>
        <begin position="251"/>
        <end position="270"/>
    </location>
</feature>
<evidence type="ECO:0000256" key="4">
    <source>
        <dbReference type="ARBA" id="ARBA00023136"/>
    </source>
</evidence>
<feature type="transmembrane region" description="Helical" evidence="7">
    <location>
        <begin position="314"/>
        <end position="336"/>
    </location>
</feature>
<protein>
    <recommendedName>
        <fullName evidence="8">G-protein coupled receptors family 3 profile domain-containing protein</fullName>
    </recommendedName>
</protein>
<dbReference type="PROSITE" id="PS50259">
    <property type="entry name" value="G_PROTEIN_RECEP_F3_4"/>
    <property type="match status" value="1"/>
</dbReference>
<dbReference type="OrthoDB" id="10531302at2759"/>
<feature type="transmembrane region" description="Helical" evidence="7">
    <location>
        <begin position="468"/>
        <end position="488"/>
    </location>
</feature>
<dbReference type="GO" id="GO:0016020">
    <property type="term" value="C:membrane"/>
    <property type="evidence" value="ECO:0007669"/>
    <property type="project" value="UniProtKB-SubCell"/>
</dbReference>
<evidence type="ECO:0000256" key="6">
    <source>
        <dbReference type="SAM" id="MobiDB-lite"/>
    </source>
</evidence>
<dbReference type="Pfam" id="PF00003">
    <property type="entry name" value="7tm_3"/>
    <property type="match status" value="1"/>
</dbReference>
<feature type="transmembrane region" description="Helical" evidence="7">
    <location>
        <begin position="356"/>
        <end position="382"/>
    </location>
</feature>
<evidence type="ECO:0000313" key="10">
    <source>
        <dbReference type="Proteomes" id="UP000193920"/>
    </source>
</evidence>
<keyword evidence="2 7" id="KW-0812">Transmembrane</keyword>
<keyword evidence="10" id="KW-1185">Reference proteome</keyword>
<evidence type="ECO:0000313" key="9">
    <source>
        <dbReference type="EMBL" id="ORY76421.1"/>
    </source>
</evidence>
<keyword evidence="4 7" id="KW-0472">Membrane</keyword>
<dbReference type="STRING" id="1754190.A0A1Y2EXS5"/>
<organism evidence="9 10">
    <name type="scientific">Neocallimastix californiae</name>
    <dbReference type="NCBI Taxonomy" id="1754190"/>
    <lineage>
        <taxon>Eukaryota</taxon>
        <taxon>Fungi</taxon>
        <taxon>Fungi incertae sedis</taxon>
        <taxon>Chytridiomycota</taxon>
        <taxon>Chytridiomycota incertae sedis</taxon>
        <taxon>Neocallimastigomycetes</taxon>
        <taxon>Neocallimastigales</taxon>
        <taxon>Neocallimastigaceae</taxon>
        <taxon>Neocallimastix</taxon>
    </lineage>
</organism>
<feature type="domain" description="G-protein coupled receptors family 3 profile" evidence="8">
    <location>
        <begin position="251"/>
        <end position="502"/>
    </location>
</feature>
<accession>A0A1Y2EXS5</accession>
<evidence type="ECO:0000256" key="3">
    <source>
        <dbReference type="ARBA" id="ARBA00022989"/>
    </source>
</evidence>
<feature type="region of interest" description="Disordered" evidence="6">
    <location>
        <begin position="585"/>
        <end position="608"/>
    </location>
</feature>
<dbReference type="InterPro" id="IPR017978">
    <property type="entry name" value="GPCR_3_C"/>
</dbReference>
<dbReference type="Proteomes" id="UP000193920">
    <property type="component" value="Unassembled WGS sequence"/>
</dbReference>
<sequence>MLNLFSEYIHLKYNVKSIPKGDQKSDFFSFLLNEKTSNEFYNSFKEFLIKYTGSNLNKTLTTSVQDSYNSFINNEKKFLKGKASNYVSLKNTYSNIIIRSLPNDISVINRKYLVINSDSKKDKNMLVQLALQLTSQEIQLYRAKEFGNLPTFDFKRKTPDDYTTLYCNSYPELCKLIRESNPIDITKLFQRGDNSASVMEVRLIMPSTLKTGISSNNYTIFNNTFINILNLESHSLTKFYKNNPIFLVQDILTLSIILILIIVVIMVHIHRKHPYLKAISPFLSNLTVIGMILNISVSKTMFFVNTELLCQLIYVIRNFTLNLTNFPMFAIIFRIYYIYTNISKVNFGKKLNDRRLLIIITIAIIFFLILTSVIIFSDPFYVTTFGSFFPSRNKNCYSKNQTGYFNFIIIYVILTFILMLIMTVRTIKVSRQFGEVKYILFIVLLLFSSIIYEFIYMSLMAILRSDTFYLIAHIVYMLCCLCCVYLLVGYRLIYVLKHPIKNGTYKGNDINNDYFNTTINIVDFIPLKKNRIGNFPFFKQSKGHDSNGTFSIVKDEDNINDPILSNPNNYFFNQALKLLDEESKQNGMEQMNQSSQDNQDKQNYQRQY</sequence>
<comment type="caution">
    <text evidence="9">The sequence shown here is derived from an EMBL/GenBank/DDBJ whole genome shotgun (WGS) entry which is preliminary data.</text>
</comment>
<evidence type="ECO:0000256" key="5">
    <source>
        <dbReference type="ARBA" id="ARBA00023180"/>
    </source>
</evidence>
<keyword evidence="5" id="KW-0325">Glycoprotein</keyword>
<evidence type="ECO:0000256" key="1">
    <source>
        <dbReference type="ARBA" id="ARBA00004141"/>
    </source>
</evidence>